<evidence type="ECO:0000259" key="6">
    <source>
        <dbReference type="Pfam" id="PF04542"/>
    </source>
</evidence>
<dbReference type="InterPro" id="IPR013325">
    <property type="entry name" value="RNA_pol_sigma_r2"/>
</dbReference>
<dbReference type="NCBIfam" id="TIGR02983">
    <property type="entry name" value="SigE-fam_strep"/>
    <property type="match status" value="1"/>
</dbReference>
<dbReference type="InterPro" id="IPR013249">
    <property type="entry name" value="RNA_pol_sigma70_r4_t2"/>
</dbReference>
<evidence type="ECO:0000256" key="5">
    <source>
        <dbReference type="ARBA" id="ARBA00023163"/>
    </source>
</evidence>
<accession>A0ABP3LXE1</accession>
<name>A0ABP3LXE1_SACER</name>
<gene>
    <name evidence="8" type="ORF">GCM10009533_04960</name>
</gene>
<keyword evidence="3" id="KW-0731">Sigma factor</keyword>
<evidence type="ECO:0000256" key="3">
    <source>
        <dbReference type="ARBA" id="ARBA00023082"/>
    </source>
</evidence>
<dbReference type="Proteomes" id="UP001500729">
    <property type="component" value="Unassembled WGS sequence"/>
</dbReference>
<evidence type="ECO:0000256" key="4">
    <source>
        <dbReference type="ARBA" id="ARBA00023125"/>
    </source>
</evidence>
<protein>
    <submittedName>
        <fullName evidence="8">SigE family RNA polymerase sigma factor</fullName>
    </submittedName>
</protein>
<evidence type="ECO:0000259" key="7">
    <source>
        <dbReference type="Pfam" id="PF08281"/>
    </source>
</evidence>
<evidence type="ECO:0000313" key="8">
    <source>
        <dbReference type="EMBL" id="GAA0509161.1"/>
    </source>
</evidence>
<dbReference type="Gene3D" id="1.10.10.10">
    <property type="entry name" value="Winged helix-like DNA-binding domain superfamily/Winged helix DNA-binding domain"/>
    <property type="match status" value="1"/>
</dbReference>
<evidence type="ECO:0000256" key="2">
    <source>
        <dbReference type="ARBA" id="ARBA00023015"/>
    </source>
</evidence>
<dbReference type="InterPro" id="IPR036388">
    <property type="entry name" value="WH-like_DNA-bd_sf"/>
</dbReference>
<evidence type="ECO:0000313" key="9">
    <source>
        <dbReference type="Proteomes" id="UP001500729"/>
    </source>
</evidence>
<dbReference type="InterPro" id="IPR039425">
    <property type="entry name" value="RNA_pol_sigma-70-like"/>
</dbReference>
<comment type="similarity">
    <text evidence="1">Belongs to the sigma-70 factor family. ECF subfamily.</text>
</comment>
<dbReference type="InterPro" id="IPR007627">
    <property type="entry name" value="RNA_pol_sigma70_r2"/>
</dbReference>
<comment type="caution">
    <text evidence="8">The sequence shown here is derived from an EMBL/GenBank/DDBJ whole genome shotgun (WGS) entry which is preliminary data.</text>
</comment>
<keyword evidence="9" id="KW-1185">Reference proteome</keyword>
<dbReference type="PANTHER" id="PTHR43133">
    <property type="entry name" value="RNA POLYMERASE ECF-TYPE SIGMA FACTO"/>
    <property type="match status" value="1"/>
</dbReference>
<dbReference type="NCBIfam" id="TIGR02937">
    <property type="entry name" value="sigma70-ECF"/>
    <property type="match status" value="1"/>
</dbReference>
<proteinExistence type="inferred from homology"/>
<dbReference type="SUPFAM" id="SSF88946">
    <property type="entry name" value="Sigma2 domain of RNA polymerase sigma factors"/>
    <property type="match status" value="1"/>
</dbReference>
<keyword evidence="2" id="KW-0805">Transcription regulation</keyword>
<feature type="domain" description="RNA polymerase sigma factor 70 region 4 type 2" evidence="7">
    <location>
        <begin position="102"/>
        <end position="153"/>
    </location>
</feature>
<dbReference type="InterPro" id="IPR014325">
    <property type="entry name" value="RNA_pol_sigma-E_actinobac"/>
</dbReference>
<organism evidence="8 9">
    <name type="scientific">Saccharopolyspora erythraea</name>
    <name type="common">Streptomyces erythraeus</name>
    <dbReference type="NCBI Taxonomy" id="1836"/>
    <lineage>
        <taxon>Bacteria</taxon>
        <taxon>Bacillati</taxon>
        <taxon>Actinomycetota</taxon>
        <taxon>Actinomycetes</taxon>
        <taxon>Pseudonocardiales</taxon>
        <taxon>Pseudonocardiaceae</taxon>
        <taxon>Saccharopolyspora</taxon>
    </lineage>
</organism>
<keyword evidence="5" id="KW-0804">Transcription</keyword>
<keyword evidence="4" id="KW-0238">DNA-binding</keyword>
<evidence type="ECO:0000256" key="1">
    <source>
        <dbReference type="ARBA" id="ARBA00010641"/>
    </source>
</evidence>
<dbReference type="Pfam" id="PF04542">
    <property type="entry name" value="Sigma70_r2"/>
    <property type="match status" value="1"/>
</dbReference>
<dbReference type="EMBL" id="BAAAGS010000002">
    <property type="protein sequence ID" value="GAA0509161.1"/>
    <property type="molecule type" value="Genomic_DNA"/>
</dbReference>
<reference evidence="9" key="1">
    <citation type="journal article" date="2019" name="Int. J. Syst. Evol. Microbiol.">
        <title>The Global Catalogue of Microorganisms (GCM) 10K type strain sequencing project: providing services to taxonomists for standard genome sequencing and annotation.</title>
        <authorList>
            <consortium name="The Broad Institute Genomics Platform"/>
            <consortium name="The Broad Institute Genome Sequencing Center for Infectious Disease"/>
            <person name="Wu L."/>
            <person name="Ma J."/>
        </authorList>
    </citation>
    <scope>NUCLEOTIDE SEQUENCE [LARGE SCALE GENOMIC DNA]</scope>
    <source>
        <strain evidence="9">JCM 10303</strain>
    </source>
</reference>
<sequence>MKQRDEEFAEYFDARVVSMRRTAYLLCGDWHRAEDLVQTALTKIYVAWPRINRGGTVDAYARQVLVRSAIDESRRGFRKRETALPEVPEHGTPAHDVGETVDLRNALAALPPGQRAAVVLRYWEDQSVEATAQLLGCSTGTVKSQTARGLAALRKLLGSAQPATGGYR</sequence>
<dbReference type="InterPro" id="IPR014284">
    <property type="entry name" value="RNA_pol_sigma-70_dom"/>
</dbReference>
<dbReference type="Pfam" id="PF08281">
    <property type="entry name" value="Sigma70_r4_2"/>
    <property type="match status" value="1"/>
</dbReference>
<dbReference type="InterPro" id="IPR013324">
    <property type="entry name" value="RNA_pol_sigma_r3/r4-like"/>
</dbReference>
<dbReference type="PANTHER" id="PTHR43133:SF50">
    <property type="entry name" value="ECF RNA POLYMERASE SIGMA FACTOR SIGM"/>
    <property type="match status" value="1"/>
</dbReference>
<dbReference type="SUPFAM" id="SSF88659">
    <property type="entry name" value="Sigma3 and sigma4 domains of RNA polymerase sigma factors"/>
    <property type="match status" value="1"/>
</dbReference>
<feature type="domain" description="RNA polymerase sigma-70 region 2" evidence="6">
    <location>
        <begin position="20"/>
        <end position="75"/>
    </location>
</feature>
<dbReference type="CDD" id="cd06171">
    <property type="entry name" value="Sigma70_r4"/>
    <property type="match status" value="1"/>
</dbReference>
<dbReference type="RefSeq" id="WP_009947700.1">
    <property type="nucleotide sequence ID" value="NZ_BAAAGS010000002.1"/>
</dbReference>
<dbReference type="Gene3D" id="1.10.1740.10">
    <property type="match status" value="1"/>
</dbReference>